<comment type="caution">
    <text evidence="1">The sequence shown here is derived from an EMBL/GenBank/DDBJ whole genome shotgun (WGS) entry which is preliminary data.</text>
</comment>
<organism evidence="1 2">
    <name type="scientific">Aspergillus lucknowensis</name>
    <dbReference type="NCBI Taxonomy" id="176173"/>
    <lineage>
        <taxon>Eukaryota</taxon>
        <taxon>Fungi</taxon>
        <taxon>Dikarya</taxon>
        <taxon>Ascomycota</taxon>
        <taxon>Pezizomycotina</taxon>
        <taxon>Eurotiomycetes</taxon>
        <taxon>Eurotiomycetidae</taxon>
        <taxon>Eurotiales</taxon>
        <taxon>Aspergillaceae</taxon>
        <taxon>Aspergillus</taxon>
        <taxon>Aspergillus subgen. Nidulantes</taxon>
    </lineage>
</organism>
<name>A0ABR4M4Q5_9EURO</name>
<protein>
    <submittedName>
        <fullName evidence="1">Uncharacterized protein</fullName>
    </submittedName>
</protein>
<dbReference type="EMBL" id="JBFXLQ010000003">
    <property type="protein sequence ID" value="KAL2871590.1"/>
    <property type="molecule type" value="Genomic_DNA"/>
</dbReference>
<dbReference type="GeneID" id="98140086"/>
<sequence length="127" mass="14303">MANTLAIEASMQDIREQVITHIINCVESQFRIGFSTEADARRKQLRKFLQRCSDLKVTLSRQQAQFYFFCTPFGEEFSAQALTHGGGEALPAGNVRLSLWPGILRRVHGTDGEVLGPELVWKMASEF</sequence>
<gene>
    <name evidence="1" type="ORF">BJX67DRAFT_166526</name>
</gene>
<dbReference type="RefSeq" id="XP_070890569.1">
    <property type="nucleotide sequence ID" value="XM_071025014.1"/>
</dbReference>
<dbReference type="Proteomes" id="UP001610432">
    <property type="component" value="Unassembled WGS sequence"/>
</dbReference>
<evidence type="ECO:0000313" key="1">
    <source>
        <dbReference type="EMBL" id="KAL2871590.1"/>
    </source>
</evidence>
<accession>A0ABR4M4Q5</accession>
<evidence type="ECO:0000313" key="2">
    <source>
        <dbReference type="Proteomes" id="UP001610432"/>
    </source>
</evidence>
<reference evidence="1 2" key="1">
    <citation type="submission" date="2024-07" db="EMBL/GenBank/DDBJ databases">
        <title>Section-level genome sequencing and comparative genomics of Aspergillus sections Usti and Cavernicolus.</title>
        <authorList>
            <consortium name="Lawrence Berkeley National Laboratory"/>
            <person name="Nybo J.L."/>
            <person name="Vesth T.C."/>
            <person name="Theobald S."/>
            <person name="Frisvad J.C."/>
            <person name="Larsen T.O."/>
            <person name="Kjaerboelling I."/>
            <person name="Rothschild-Mancinelli K."/>
            <person name="Lyhne E.K."/>
            <person name="Kogle M.E."/>
            <person name="Barry K."/>
            <person name="Clum A."/>
            <person name="Na H."/>
            <person name="Ledsgaard L."/>
            <person name="Lin J."/>
            <person name="Lipzen A."/>
            <person name="Kuo A."/>
            <person name="Riley R."/>
            <person name="Mondo S."/>
            <person name="Labutti K."/>
            <person name="Haridas S."/>
            <person name="Pangalinan J."/>
            <person name="Salamov A.A."/>
            <person name="Simmons B.A."/>
            <person name="Magnuson J.K."/>
            <person name="Chen J."/>
            <person name="Drula E."/>
            <person name="Henrissat B."/>
            <person name="Wiebenga A."/>
            <person name="Lubbers R.J."/>
            <person name="Gomes A.C."/>
            <person name="Macurrencykelacurrency M.R."/>
            <person name="Stajich J."/>
            <person name="Grigoriev I.V."/>
            <person name="Mortensen U.H."/>
            <person name="De Vries R.P."/>
            <person name="Baker S.E."/>
            <person name="Andersen M.R."/>
        </authorList>
    </citation>
    <scope>NUCLEOTIDE SEQUENCE [LARGE SCALE GENOMIC DNA]</scope>
    <source>
        <strain evidence="1 2">CBS 449.75</strain>
    </source>
</reference>
<proteinExistence type="predicted"/>
<keyword evidence="2" id="KW-1185">Reference proteome</keyword>